<dbReference type="AlphaFoldDB" id="A0AAN6TLK8"/>
<gene>
    <name evidence="5" type="ORF">N656DRAFT_775088</name>
</gene>
<evidence type="ECO:0000256" key="2">
    <source>
        <dbReference type="ARBA" id="ARBA00022679"/>
    </source>
</evidence>
<reference evidence="5" key="1">
    <citation type="journal article" date="2023" name="Mol. Phylogenet. Evol.">
        <title>Genome-scale phylogeny and comparative genomics of the fungal order Sordariales.</title>
        <authorList>
            <person name="Hensen N."/>
            <person name="Bonometti L."/>
            <person name="Westerberg I."/>
            <person name="Brannstrom I.O."/>
            <person name="Guillou S."/>
            <person name="Cros-Aarteil S."/>
            <person name="Calhoun S."/>
            <person name="Haridas S."/>
            <person name="Kuo A."/>
            <person name="Mondo S."/>
            <person name="Pangilinan J."/>
            <person name="Riley R."/>
            <person name="LaButti K."/>
            <person name="Andreopoulos B."/>
            <person name="Lipzen A."/>
            <person name="Chen C."/>
            <person name="Yan M."/>
            <person name="Daum C."/>
            <person name="Ng V."/>
            <person name="Clum A."/>
            <person name="Steindorff A."/>
            <person name="Ohm R.A."/>
            <person name="Martin F."/>
            <person name="Silar P."/>
            <person name="Natvig D.O."/>
            <person name="Lalanne C."/>
            <person name="Gautier V."/>
            <person name="Ament-Velasquez S.L."/>
            <person name="Kruys A."/>
            <person name="Hutchinson M.I."/>
            <person name="Powell A.J."/>
            <person name="Barry K."/>
            <person name="Miller A.N."/>
            <person name="Grigoriev I.V."/>
            <person name="Debuchy R."/>
            <person name="Gladieux P."/>
            <person name="Hiltunen Thoren M."/>
            <person name="Johannesson H."/>
        </authorList>
    </citation>
    <scope>NUCLEOTIDE SEQUENCE</scope>
    <source>
        <strain evidence="5">CBS 508.74</strain>
    </source>
</reference>
<comment type="similarity">
    <text evidence="1">Belongs to the glycosyltransferase 90 family.</text>
</comment>
<dbReference type="RefSeq" id="XP_064674317.1">
    <property type="nucleotide sequence ID" value="XM_064814393.1"/>
</dbReference>
<evidence type="ECO:0000256" key="3">
    <source>
        <dbReference type="SAM" id="Phobius"/>
    </source>
</evidence>
<proteinExistence type="inferred from homology"/>
<feature type="transmembrane region" description="Helical" evidence="3">
    <location>
        <begin position="331"/>
        <end position="350"/>
    </location>
</feature>
<keyword evidence="3" id="KW-0812">Transmembrane</keyword>
<feature type="transmembrane region" description="Helical" evidence="3">
    <location>
        <begin position="233"/>
        <end position="251"/>
    </location>
</feature>
<feature type="transmembrane region" description="Helical" evidence="3">
    <location>
        <begin position="271"/>
        <end position="293"/>
    </location>
</feature>
<name>A0AAN6TLK8_9PEZI</name>
<evidence type="ECO:0000313" key="5">
    <source>
        <dbReference type="EMBL" id="KAK4116747.1"/>
    </source>
</evidence>
<dbReference type="SMART" id="SM00672">
    <property type="entry name" value="CAP10"/>
    <property type="match status" value="1"/>
</dbReference>
<keyword evidence="6" id="KW-1185">Reference proteome</keyword>
<accession>A0AAN6TLK8</accession>
<organism evidence="5 6">
    <name type="scientific">Canariomyces notabilis</name>
    <dbReference type="NCBI Taxonomy" id="2074819"/>
    <lineage>
        <taxon>Eukaryota</taxon>
        <taxon>Fungi</taxon>
        <taxon>Dikarya</taxon>
        <taxon>Ascomycota</taxon>
        <taxon>Pezizomycotina</taxon>
        <taxon>Sordariomycetes</taxon>
        <taxon>Sordariomycetidae</taxon>
        <taxon>Sordariales</taxon>
        <taxon>Chaetomiaceae</taxon>
        <taxon>Canariomyces</taxon>
    </lineage>
</organism>
<evidence type="ECO:0000259" key="4">
    <source>
        <dbReference type="SMART" id="SM00672"/>
    </source>
</evidence>
<protein>
    <submittedName>
        <fullName evidence="5">Glycosyltransferase family 90 protein</fullName>
    </submittedName>
</protein>
<dbReference type="GeneID" id="89938518"/>
<evidence type="ECO:0000313" key="6">
    <source>
        <dbReference type="Proteomes" id="UP001302812"/>
    </source>
</evidence>
<dbReference type="InterPro" id="IPR006598">
    <property type="entry name" value="CAP10"/>
</dbReference>
<dbReference type="PANTHER" id="PTHR12203:SF35">
    <property type="entry name" value="PROTEIN O-GLUCOSYLTRANSFERASE 1"/>
    <property type="match status" value="1"/>
</dbReference>
<feature type="transmembrane region" description="Helical" evidence="3">
    <location>
        <begin position="300"/>
        <end position="319"/>
    </location>
</feature>
<dbReference type="Proteomes" id="UP001302812">
    <property type="component" value="Unassembled WGS sequence"/>
</dbReference>
<feature type="domain" description="Glycosyl transferase CAP10" evidence="4">
    <location>
        <begin position="658"/>
        <end position="930"/>
    </location>
</feature>
<evidence type="ECO:0000256" key="1">
    <source>
        <dbReference type="ARBA" id="ARBA00010118"/>
    </source>
</evidence>
<dbReference type="GO" id="GO:0016740">
    <property type="term" value="F:transferase activity"/>
    <property type="evidence" value="ECO:0007669"/>
    <property type="project" value="UniProtKB-KW"/>
</dbReference>
<dbReference type="EMBL" id="MU853333">
    <property type="protein sequence ID" value="KAK4116747.1"/>
    <property type="molecule type" value="Genomic_DNA"/>
</dbReference>
<dbReference type="PANTHER" id="PTHR12203">
    <property type="entry name" value="KDEL LYS-ASP-GLU-LEU CONTAINING - RELATED"/>
    <property type="match status" value="1"/>
</dbReference>
<sequence>MSQLAALCAVTSFLWLAYNLEHHQTIERPRVSAILVFIVAAGACYLAGFCAAWLPGPNGRFDDEPGPLKGARTPLPRKPRRFFLPGLVACVVVRLELFHRVSLDLQCSQPGVEAFLPLLILLYELMPGRRTRLRTSDDDETDPDDPGLTIFEALGIWFSESKSSLTIGILLLSWGAYLASSQPLRSTFFCSSHDGRYLVIFFQWLGLFLDATIAILLWRVLAWTRTTKLRLRALSSILLASSLGTVFLTYSSSVLMPANPVAHRFKGIGSLYLFDVVIDGLVLSAFLISTSLLAIEGSPLSIVGIISFLSGLLLAVNQTRLTGTWENPSPSSTYISLLLICVGFMFFVYANNIRTVVLVPRALVVFLLFVLVITASIYTPISANHVFDTHPLSKQIYDARVEADRWLIHASSSDSLQAAVREYRERHDGRDPPPNFDKWYNFAKERHSVIIDHFAQMQKDLSPFWGISPSKIREDVRRAAENPDMALLKIQNGKAEHNLPPANPHKSVMDKLVELIEVFVEHLPDMELAINMAERPRVLAPWRDIQRFTKAGRRRRVTKLLPTATDASRGEMPIPQLAVHDTITGGWDSTSVTALREMTALTCPAGTKGRSGAHWDIRDICTTCIRPHSNGQYLGDWSLSQELCHQSDLLCLHSYYMTPPDLPPTQELLPVFSMAKTDSYSDILIPLFRIAKGPKPTTEGFGMKWKTLFWRGKVDRRNSAPELLRGGHQERLVHTVNNATGSDMTTLVLPVSGNGGKFVYERVPTARLNALLPMDIAFSNYSACKAPSDGGCAALAGEFQTKPDAEPLRHQYVLVMDTDSGPARDFAAVLSSNSVPFYATIFKHWYSERMMPWVHFVPIDLRFHALHSTLAYFVGIHEGKDNPESNGKGIQIVGRQDNAQWIADQGRIWASKALRREDVEIYWFRVLLEWGRITSDDRDQLGYVL</sequence>
<dbReference type="InterPro" id="IPR051091">
    <property type="entry name" value="O-Glucosyltr/Glycosyltrsf_90"/>
</dbReference>
<comment type="caution">
    <text evidence="5">The sequence shown here is derived from an EMBL/GenBank/DDBJ whole genome shotgun (WGS) entry which is preliminary data.</text>
</comment>
<keyword evidence="3" id="KW-0472">Membrane</keyword>
<feature type="transmembrane region" description="Helical" evidence="3">
    <location>
        <begin position="362"/>
        <end position="381"/>
    </location>
</feature>
<feature type="transmembrane region" description="Helical" evidence="3">
    <location>
        <begin position="35"/>
        <end position="54"/>
    </location>
</feature>
<reference evidence="5" key="2">
    <citation type="submission" date="2023-05" db="EMBL/GenBank/DDBJ databases">
        <authorList>
            <consortium name="Lawrence Berkeley National Laboratory"/>
            <person name="Steindorff A."/>
            <person name="Hensen N."/>
            <person name="Bonometti L."/>
            <person name="Westerberg I."/>
            <person name="Brannstrom I.O."/>
            <person name="Guillou S."/>
            <person name="Cros-Aarteil S."/>
            <person name="Calhoun S."/>
            <person name="Haridas S."/>
            <person name="Kuo A."/>
            <person name="Mondo S."/>
            <person name="Pangilinan J."/>
            <person name="Riley R."/>
            <person name="Labutti K."/>
            <person name="Andreopoulos B."/>
            <person name="Lipzen A."/>
            <person name="Chen C."/>
            <person name="Yanf M."/>
            <person name="Daum C."/>
            <person name="Ng V."/>
            <person name="Clum A."/>
            <person name="Ohm R."/>
            <person name="Martin F."/>
            <person name="Silar P."/>
            <person name="Natvig D."/>
            <person name="Lalanne C."/>
            <person name="Gautier V."/>
            <person name="Ament-Velasquez S.L."/>
            <person name="Kruys A."/>
            <person name="Hutchinson M.I."/>
            <person name="Powell A.J."/>
            <person name="Barry K."/>
            <person name="Miller A.N."/>
            <person name="Grigoriev I.V."/>
            <person name="Debuchy R."/>
            <person name="Gladieux P."/>
            <person name="Thoren M.H."/>
            <person name="Johannesson H."/>
        </authorList>
    </citation>
    <scope>NUCLEOTIDE SEQUENCE</scope>
    <source>
        <strain evidence="5">CBS 508.74</strain>
    </source>
</reference>
<keyword evidence="2" id="KW-0808">Transferase</keyword>
<keyword evidence="3" id="KW-1133">Transmembrane helix</keyword>
<feature type="transmembrane region" description="Helical" evidence="3">
    <location>
        <begin position="200"/>
        <end position="221"/>
    </location>
</feature>